<dbReference type="NCBIfam" id="TIGR04183">
    <property type="entry name" value="Por_Secre_tail"/>
    <property type="match status" value="1"/>
</dbReference>
<feature type="domain" description="Secretion system C-terminal sorting" evidence="2">
    <location>
        <begin position="527"/>
        <end position="598"/>
    </location>
</feature>
<evidence type="ECO:0000313" key="4">
    <source>
        <dbReference type="Proteomes" id="UP000612680"/>
    </source>
</evidence>
<organism evidence="3 4">
    <name type="scientific">Dyadobacter sandarakinus</name>
    <dbReference type="NCBI Taxonomy" id="2747268"/>
    <lineage>
        <taxon>Bacteria</taxon>
        <taxon>Pseudomonadati</taxon>
        <taxon>Bacteroidota</taxon>
        <taxon>Cytophagia</taxon>
        <taxon>Cytophagales</taxon>
        <taxon>Spirosomataceae</taxon>
        <taxon>Dyadobacter</taxon>
    </lineage>
</organism>
<sequence length="600" mass="65057">MKYILLNVAIFFLAMTSLLAQPAIQWDSALGIGVPTVVINTADGGYLIGGSSNAGASEHKTEASRGEDDYWLVKVSAAGTREWDKTIGGTKSDLLRSVRQTLDGGYVLGGLSYSDAGGDKTQDNRSTPSPFSEIGDMWIVKLSPDGTIEWDRTLGGNNSDRCVSVHQTPDGSFIAAGYSDSDISGEKSQSRLGSYYDFWIVKLDAAGNKIWDKVVYPGNLRAVEPLQDGGMLMLGRPSETHIIRVSAEGELISDLSVPGLDYEATTFHQTADKGYILGGELIGDYRVTKIDADAAIQWDKTLTGALTEDPWGGAYGRDQLTDVVQTASGEYLVGGSSGSGAGFDKMSDNTVDKFESDIWLVKLAADGTKVWDKNVGGSSYDGLEALVIAKDGGLVLASYSFKEGVTGFDAGYWLVKLAPENPLPVILKTFSASKESETAALTWETTSETNSDHFEIQHSLDGKAWEMLAMINAQGESKKMSFYNYTHTTPVLGSDNLYRLKMVDADGTFAYSKIQHVKFEEDFAITVYPNPAVENIHLKAADWSRVKGLQILNNQGKMLYSAENKPSKDINARSLRPGLYFIKLTLVDGTETIRKIAVGQ</sequence>
<reference evidence="3 4" key="1">
    <citation type="submission" date="2020-06" db="EMBL/GenBank/DDBJ databases">
        <title>Dyadobacter sandarakinus sp. nov., isolated from the soil of the Arctic Yellow River Station.</title>
        <authorList>
            <person name="Zhang Y."/>
            <person name="Peng F."/>
        </authorList>
    </citation>
    <scope>NUCLEOTIDE SEQUENCE [LARGE SCALE GENOMIC DNA]</scope>
    <source>
        <strain evidence="3 4">Q3-56</strain>
    </source>
</reference>
<dbReference type="PANTHER" id="PTHR42754:SF1">
    <property type="entry name" value="LIPOPROTEIN"/>
    <property type="match status" value="1"/>
</dbReference>
<dbReference type="InterPro" id="IPR026444">
    <property type="entry name" value="Secre_tail"/>
</dbReference>
<name>A0ABX7I5S9_9BACT</name>
<dbReference type="SUPFAM" id="SSF51004">
    <property type="entry name" value="C-terminal (heme d1) domain of cytochrome cd1-nitrite reductase"/>
    <property type="match status" value="1"/>
</dbReference>
<dbReference type="RefSeq" id="WP_204663794.1">
    <property type="nucleotide sequence ID" value="NZ_CP056775.1"/>
</dbReference>
<dbReference type="InterPro" id="IPR011048">
    <property type="entry name" value="Haem_d1_sf"/>
</dbReference>
<proteinExistence type="predicted"/>
<dbReference type="Proteomes" id="UP000612680">
    <property type="component" value="Chromosome"/>
</dbReference>
<dbReference type="Pfam" id="PF18962">
    <property type="entry name" value="Por_Secre_tail"/>
    <property type="match status" value="1"/>
</dbReference>
<dbReference type="EMBL" id="CP056775">
    <property type="protein sequence ID" value="QRR01457.1"/>
    <property type="molecule type" value="Genomic_DNA"/>
</dbReference>
<evidence type="ECO:0000313" key="3">
    <source>
        <dbReference type="EMBL" id="QRR01457.1"/>
    </source>
</evidence>
<gene>
    <name evidence="3" type="ORF">HWI92_11355</name>
</gene>
<dbReference type="PANTHER" id="PTHR42754">
    <property type="entry name" value="ENDOGLUCANASE"/>
    <property type="match status" value="1"/>
</dbReference>
<evidence type="ECO:0000256" key="1">
    <source>
        <dbReference type="SAM" id="SignalP"/>
    </source>
</evidence>
<accession>A0ABX7I5S9</accession>
<keyword evidence="4" id="KW-1185">Reference proteome</keyword>
<feature type="chain" id="PRO_5045462624" evidence="1">
    <location>
        <begin position="21"/>
        <end position="600"/>
    </location>
</feature>
<keyword evidence="1" id="KW-0732">Signal</keyword>
<feature type="signal peptide" evidence="1">
    <location>
        <begin position="1"/>
        <end position="20"/>
    </location>
</feature>
<evidence type="ECO:0000259" key="2">
    <source>
        <dbReference type="Pfam" id="PF18962"/>
    </source>
</evidence>
<protein>
    <submittedName>
        <fullName evidence="3">T9SS type A sorting domain-containing protein</fullName>
    </submittedName>
</protein>